<proteinExistence type="predicted"/>
<comment type="caution">
    <text evidence="1">The sequence shown here is derived from an EMBL/GenBank/DDBJ whole genome shotgun (WGS) entry which is preliminary data.</text>
</comment>
<gene>
    <name evidence="1" type="ORF">ElyMa_000517300</name>
</gene>
<evidence type="ECO:0000313" key="2">
    <source>
        <dbReference type="Proteomes" id="UP000762676"/>
    </source>
</evidence>
<sequence>MEQDMLVENAMQYLSCVLTGRAAEFHASNTCHSPSCSLRDILDRLESRFGFRPERSYRYEEFQDAYQLPAHRRDDPRMGCPHLSSCILYFPFTE</sequence>
<protein>
    <recommendedName>
        <fullName evidence="3">SEP domain-containing protein</fullName>
    </recommendedName>
</protein>
<reference evidence="1 2" key="1">
    <citation type="journal article" date="2021" name="Elife">
        <title>Chloroplast acquisition without the gene transfer in kleptoplastic sea slugs, Plakobranchus ocellatus.</title>
        <authorList>
            <person name="Maeda T."/>
            <person name="Takahashi S."/>
            <person name="Yoshida T."/>
            <person name="Shimamura S."/>
            <person name="Takaki Y."/>
            <person name="Nagai Y."/>
            <person name="Toyoda A."/>
            <person name="Suzuki Y."/>
            <person name="Arimoto A."/>
            <person name="Ishii H."/>
            <person name="Satoh N."/>
            <person name="Nishiyama T."/>
            <person name="Hasebe M."/>
            <person name="Maruyama T."/>
            <person name="Minagawa J."/>
            <person name="Obokata J."/>
            <person name="Shigenobu S."/>
        </authorList>
    </citation>
    <scope>NUCLEOTIDE SEQUENCE [LARGE SCALE GENOMIC DNA]</scope>
</reference>
<accession>A0AAV4FZH5</accession>
<dbReference type="AlphaFoldDB" id="A0AAV4FZH5"/>
<name>A0AAV4FZH5_9GAST</name>
<evidence type="ECO:0008006" key="3">
    <source>
        <dbReference type="Google" id="ProtNLM"/>
    </source>
</evidence>
<evidence type="ECO:0000313" key="1">
    <source>
        <dbReference type="EMBL" id="GFR77796.1"/>
    </source>
</evidence>
<keyword evidence="2" id="KW-1185">Reference proteome</keyword>
<organism evidence="1 2">
    <name type="scientific">Elysia marginata</name>
    <dbReference type="NCBI Taxonomy" id="1093978"/>
    <lineage>
        <taxon>Eukaryota</taxon>
        <taxon>Metazoa</taxon>
        <taxon>Spiralia</taxon>
        <taxon>Lophotrochozoa</taxon>
        <taxon>Mollusca</taxon>
        <taxon>Gastropoda</taxon>
        <taxon>Heterobranchia</taxon>
        <taxon>Euthyneura</taxon>
        <taxon>Panpulmonata</taxon>
        <taxon>Sacoglossa</taxon>
        <taxon>Placobranchoidea</taxon>
        <taxon>Plakobranchidae</taxon>
        <taxon>Elysia</taxon>
    </lineage>
</organism>
<dbReference type="Proteomes" id="UP000762676">
    <property type="component" value="Unassembled WGS sequence"/>
</dbReference>
<dbReference type="EMBL" id="BMAT01000998">
    <property type="protein sequence ID" value="GFR77796.1"/>
    <property type="molecule type" value="Genomic_DNA"/>
</dbReference>